<keyword evidence="2" id="KW-1185">Reference proteome</keyword>
<dbReference type="EMBL" id="CAJVPU010046199">
    <property type="protein sequence ID" value="CAG8751118.1"/>
    <property type="molecule type" value="Genomic_DNA"/>
</dbReference>
<comment type="caution">
    <text evidence="1">The sequence shown here is derived from an EMBL/GenBank/DDBJ whole genome shotgun (WGS) entry which is preliminary data.</text>
</comment>
<gene>
    <name evidence="1" type="ORF">DHETER_LOCUS14641</name>
</gene>
<name>A0ACA9QGN2_9GLOM</name>
<feature type="non-terminal residue" evidence="1">
    <location>
        <position position="1"/>
    </location>
</feature>
<organism evidence="1 2">
    <name type="scientific">Dentiscutata heterogama</name>
    <dbReference type="NCBI Taxonomy" id="1316150"/>
    <lineage>
        <taxon>Eukaryota</taxon>
        <taxon>Fungi</taxon>
        <taxon>Fungi incertae sedis</taxon>
        <taxon>Mucoromycota</taxon>
        <taxon>Glomeromycotina</taxon>
        <taxon>Glomeromycetes</taxon>
        <taxon>Diversisporales</taxon>
        <taxon>Gigasporaceae</taxon>
        <taxon>Dentiscutata</taxon>
    </lineage>
</organism>
<reference evidence="1" key="1">
    <citation type="submission" date="2021-06" db="EMBL/GenBank/DDBJ databases">
        <authorList>
            <person name="Kallberg Y."/>
            <person name="Tangrot J."/>
            <person name="Rosling A."/>
        </authorList>
    </citation>
    <scope>NUCLEOTIDE SEQUENCE</scope>
    <source>
        <strain evidence="1">IL203A</strain>
    </source>
</reference>
<sequence>MLSNKSSKKKKQLSDIAAPGGNYGRGKSGVVASSNTAISKYANYTNAKTVKTLAAKQKEIVETLTIEQNKSIQKMNNDNANLIKSISNDQKKTVKNLTSSYEKTIKNLSDNHKE</sequence>
<feature type="non-terminal residue" evidence="1">
    <location>
        <position position="114"/>
    </location>
</feature>
<proteinExistence type="predicted"/>
<accession>A0ACA9QGN2</accession>
<protein>
    <submittedName>
        <fullName evidence="1">4370_t:CDS:1</fullName>
    </submittedName>
</protein>
<evidence type="ECO:0000313" key="2">
    <source>
        <dbReference type="Proteomes" id="UP000789702"/>
    </source>
</evidence>
<evidence type="ECO:0000313" key="1">
    <source>
        <dbReference type="EMBL" id="CAG8751118.1"/>
    </source>
</evidence>
<dbReference type="Proteomes" id="UP000789702">
    <property type="component" value="Unassembled WGS sequence"/>
</dbReference>